<evidence type="ECO:0000256" key="3">
    <source>
        <dbReference type="ARBA" id="ARBA00022837"/>
    </source>
</evidence>
<dbReference type="SMART" id="SM00054">
    <property type="entry name" value="EFh"/>
    <property type="match status" value="6"/>
</dbReference>
<reference evidence="6" key="1">
    <citation type="submission" date="2024-02" db="UniProtKB">
        <authorList>
            <consortium name="WormBaseParasite"/>
        </authorList>
    </citation>
    <scope>IDENTIFICATION</scope>
</reference>
<evidence type="ECO:0000256" key="2">
    <source>
        <dbReference type="ARBA" id="ARBA00022737"/>
    </source>
</evidence>
<evidence type="ECO:0000256" key="1">
    <source>
        <dbReference type="ARBA" id="ARBA00022723"/>
    </source>
</evidence>
<dbReference type="Gene3D" id="1.10.238.10">
    <property type="entry name" value="EF-hand"/>
    <property type="match status" value="2"/>
</dbReference>
<evidence type="ECO:0000259" key="4">
    <source>
        <dbReference type="PROSITE" id="PS50222"/>
    </source>
</evidence>
<dbReference type="WBParaSite" id="MBELARI_LOCUS10350">
    <property type="protein sequence ID" value="MBELARI_LOCUS10350"/>
    <property type="gene ID" value="MBELARI_LOCUS10350"/>
</dbReference>
<organism evidence="5 6">
    <name type="scientific">Mesorhabditis belari</name>
    <dbReference type="NCBI Taxonomy" id="2138241"/>
    <lineage>
        <taxon>Eukaryota</taxon>
        <taxon>Metazoa</taxon>
        <taxon>Ecdysozoa</taxon>
        <taxon>Nematoda</taxon>
        <taxon>Chromadorea</taxon>
        <taxon>Rhabditida</taxon>
        <taxon>Rhabditina</taxon>
        <taxon>Rhabditomorpha</taxon>
        <taxon>Rhabditoidea</taxon>
        <taxon>Rhabditidae</taxon>
        <taxon>Mesorhabditinae</taxon>
        <taxon>Mesorhabditis</taxon>
    </lineage>
</organism>
<dbReference type="Proteomes" id="UP000887575">
    <property type="component" value="Unassembled WGS sequence"/>
</dbReference>
<feature type="domain" description="EF-hand" evidence="4">
    <location>
        <begin position="194"/>
        <end position="229"/>
    </location>
</feature>
<dbReference type="PROSITE" id="PS50222">
    <property type="entry name" value="EF_HAND_2"/>
    <property type="match status" value="2"/>
</dbReference>
<dbReference type="Pfam" id="PF13499">
    <property type="entry name" value="EF-hand_7"/>
    <property type="match status" value="1"/>
</dbReference>
<dbReference type="InterPro" id="IPR002048">
    <property type="entry name" value="EF_hand_dom"/>
</dbReference>
<dbReference type="PANTHER" id="PTHR10827:SF98">
    <property type="entry name" value="45 KDA CALCIUM-BINDING PROTEIN"/>
    <property type="match status" value="1"/>
</dbReference>
<dbReference type="SUPFAM" id="SSF47473">
    <property type="entry name" value="EF-hand"/>
    <property type="match status" value="2"/>
</dbReference>
<keyword evidence="2" id="KW-0677">Repeat</keyword>
<protein>
    <submittedName>
        <fullName evidence="6">EF-hand domain-containing protein</fullName>
    </submittedName>
</protein>
<proteinExistence type="predicted"/>
<name>A0AAF3E8W6_9BILA</name>
<dbReference type="InterPro" id="IPR018247">
    <property type="entry name" value="EF_Hand_1_Ca_BS"/>
</dbReference>
<dbReference type="InterPro" id="IPR011992">
    <property type="entry name" value="EF-hand-dom_pair"/>
</dbReference>
<sequence length="238" mass="26847">MKLLLFALFIGINAFDERMANENVNSFDSVDVDNNAKVDIRELTKWLNERGMTIEKVKGLFSQYDIDGDSNLDVAEFVPLAYAFSQKPVDTEETIFKRMDVNGDGVVDHNEQTIRRLAGDGTIIDGVLAVADTNQDGNLAYSEFLNALTFNKPKTQEKINQEMAQSIISYIDSNGDLRLQVYEVQTFASKYAQIKPEEIQILFQNFDLNADQVLDINELSQFPMKISNLLHLTPPPAL</sequence>
<accession>A0AAF3E8W6</accession>
<dbReference type="PANTHER" id="PTHR10827">
    <property type="entry name" value="RETICULOCALBIN"/>
    <property type="match status" value="1"/>
</dbReference>
<keyword evidence="3" id="KW-0106">Calcium</keyword>
<evidence type="ECO:0000313" key="5">
    <source>
        <dbReference type="Proteomes" id="UP000887575"/>
    </source>
</evidence>
<dbReference type="AlphaFoldDB" id="A0AAF3E8W6"/>
<keyword evidence="1" id="KW-0479">Metal-binding</keyword>
<keyword evidence="5" id="KW-1185">Reference proteome</keyword>
<feature type="domain" description="EF-hand" evidence="4">
    <location>
        <begin position="52"/>
        <end position="87"/>
    </location>
</feature>
<evidence type="ECO:0000313" key="6">
    <source>
        <dbReference type="WBParaSite" id="MBELARI_LOCUS10350"/>
    </source>
</evidence>
<dbReference type="PROSITE" id="PS00018">
    <property type="entry name" value="EF_HAND_1"/>
    <property type="match status" value="2"/>
</dbReference>
<dbReference type="GO" id="GO:0005509">
    <property type="term" value="F:calcium ion binding"/>
    <property type="evidence" value="ECO:0007669"/>
    <property type="project" value="InterPro"/>
</dbReference>